<protein>
    <submittedName>
        <fullName evidence="1">Uncharacterized protein</fullName>
    </submittedName>
</protein>
<name>A0A179D316_9BACT</name>
<sequence>MYAHIVFLNIYEKIRTNFYILFFKKVKFVNLDNRWDFYEKTQL</sequence>
<accession>A0A179D316</accession>
<proteinExistence type="predicted"/>
<evidence type="ECO:0000313" key="2">
    <source>
        <dbReference type="Proteomes" id="UP000078390"/>
    </source>
</evidence>
<dbReference type="AlphaFoldDB" id="A0A179D316"/>
<dbReference type="EMBL" id="LWLG01000011">
    <property type="protein sequence ID" value="OAQ20457.1"/>
    <property type="molecule type" value="Genomic_DNA"/>
</dbReference>
<gene>
    <name evidence="1" type="ORF">TDIS_1501</name>
</gene>
<organism evidence="1 2">
    <name type="scientific">Thermosulfurimonas dismutans</name>
    <dbReference type="NCBI Taxonomy" id="999894"/>
    <lineage>
        <taxon>Bacteria</taxon>
        <taxon>Pseudomonadati</taxon>
        <taxon>Thermodesulfobacteriota</taxon>
        <taxon>Thermodesulfobacteria</taxon>
        <taxon>Thermodesulfobacteriales</taxon>
        <taxon>Thermodesulfobacteriaceae</taxon>
        <taxon>Thermosulfurimonas</taxon>
    </lineage>
</organism>
<comment type="caution">
    <text evidence="1">The sequence shown here is derived from an EMBL/GenBank/DDBJ whole genome shotgun (WGS) entry which is preliminary data.</text>
</comment>
<keyword evidence="2" id="KW-1185">Reference proteome</keyword>
<dbReference type="STRING" id="999894.TDIS_1501"/>
<reference evidence="1 2" key="1">
    <citation type="submission" date="2016-04" db="EMBL/GenBank/DDBJ databases">
        <title>Genome analysis of Thermosulfurimonas dismutans, the first thermophilic sulfur-disproportionating bacterium of the phylum Thermodesulfobacteria.</title>
        <authorList>
            <person name="Mardanov A.V."/>
            <person name="Beletsky A.V."/>
            <person name="Kadnikov V.V."/>
            <person name="Slobodkin A.I."/>
            <person name="Ravin N.V."/>
        </authorList>
    </citation>
    <scope>NUCLEOTIDE SEQUENCE [LARGE SCALE GENOMIC DNA]</scope>
    <source>
        <strain evidence="1 2">S95</strain>
    </source>
</reference>
<dbReference type="Proteomes" id="UP000078390">
    <property type="component" value="Unassembled WGS sequence"/>
</dbReference>
<evidence type="ECO:0000313" key="1">
    <source>
        <dbReference type="EMBL" id="OAQ20457.1"/>
    </source>
</evidence>